<protein>
    <submittedName>
        <fullName evidence="2">Uncharacterized protein</fullName>
    </submittedName>
</protein>
<feature type="signal peptide" evidence="1">
    <location>
        <begin position="1"/>
        <end position="18"/>
    </location>
</feature>
<organism evidence="2 3">
    <name type="scientific">Pseudomonas putida</name>
    <name type="common">Arthrobacter siderocapsulatus</name>
    <dbReference type="NCBI Taxonomy" id="303"/>
    <lineage>
        <taxon>Bacteria</taxon>
        <taxon>Pseudomonadati</taxon>
        <taxon>Pseudomonadota</taxon>
        <taxon>Gammaproteobacteria</taxon>
        <taxon>Pseudomonadales</taxon>
        <taxon>Pseudomonadaceae</taxon>
        <taxon>Pseudomonas</taxon>
    </lineage>
</organism>
<feature type="chain" id="PRO_5031017625" evidence="1">
    <location>
        <begin position="19"/>
        <end position="262"/>
    </location>
</feature>
<sequence length="262" mass="29279">MKRILSMLLLAFCAHATASVDYYEGNGLFFPDETSLKGLPEAIPCNMKKIYTGQTILNCTWLANARAIPIWDANRRVDINYNNQISGMCQRGKCRVSNAMVGEWSQDIPFLISIWYRIGSSTDGKPVAYRNDVSRQVSYAEAGSQLMQLYLDAGVPDNELVSTFDKRYEGGYAAWQAQKGNAQAKVQSPSSSAQSKWPDVKTAWCNPRMDDDCYINSKKVPIAELGKWLPDISESNADQLGGHCETILCFDKDDQPMGYLLQ</sequence>
<dbReference type="EMBL" id="JACARV010000034">
    <property type="protein sequence ID" value="NWC81300.1"/>
    <property type="molecule type" value="Genomic_DNA"/>
</dbReference>
<reference evidence="2 3" key="1">
    <citation type="submission" date="2020-04" db="EMBL/GenBank/DDBJ databases">
        <title>Molecular characterization of pseudomonads from Agaricus bisporus reveal novel blotch 2 pathogens in Western Europe.</title>
        <authorList>
            <person name="Taparia T."/>
            <person name="Krijger M."/>
            <person name="Haynes E."/>
            <person name="Elpinstone J.G."/>
            <person name="Noble R."/>
            <person name="Van Der Wolf J."/>
        </authorList>
    </citation>
    <scope>NUCLEOTIDE SEQUENCE [LARGE SCALE GENOMIC DNA]</scope>
    <source>
        <strain evidence="2 3">P7765</strain>
    </source>
</reference>
<dbReference type="AlphaFoldDB" id="A0A7Y7ZC36"/>
<gene>
    <name evidence="2" type="ORF">HX798_13455</name>
</gene>
<proteinExistence type="predicted"/>
<evidence type="ECO:0000256" key="1">
    <source>
        <dbReference type="SAM" id="SignalP"/>
    </source>
</evidence>
<evidence type="ECO:0000313" key="3">
    <source>
        <dbReference type="Proteomes" id="UP000542695"/>
    </source>
</evidence>
<comment type="caution">
    <text evidence="2">The sequence shown here is derived from an EMBL/GenBank/DDBJ whole genome shotgun (WGS) entry which is preliminary data.</text>
</comment>
<keyword evidence="1" id="KW-0732">Signal</keyword>
<name>A0A7Y7ZC36_PSEPU</name>
<dbReference type="RefSeq" id="WP_177010539.1">
    <property type="nucleotide sequence ID" value="NZ_JACARV010000034.1"/>
</dbReference>
<dbReference type="Proteomes" id="UP000542695">
    <property type="component" value="Unassembled WGS sequence"/>
</dbReference>
<evidence type="ECO:0000313" key="2">
    <source>
        <dbReference type="EMBL" id="NWC81300.1"/>
    </source>
</evidence>
<accession>A0A7Y7ZC36</accession>